<dbReference type="InterPro" id="IPR001849">
    <property type="entry name" value="PH_domain"/>
</dbReference>
<organism evidence="3 4">
    <name type="scientific">Holothuria leucospilota</name>
    <name type="common">Black long sea cucumber</name>
    <name type="synonym">Mertensiothuria leucospilota</name>
    <dbReference type="NCBI Taxonomy" id="206669"/>
    <lineage>
        <taxon>Eukaryota</taxon>
        <taxon>Metazoa</taxon>
        <taxon>Echinodermata</taxon>
        <taxon>Eleutherozoa</taxon>
        <taxon>Echinozoa</taxon>
        <taxon>Holothuroidea</taxon>
        <taxon>Aspidochirotacea</taxon>
        <taxon>Aspidochirotida</taxon>
        <taxon>Holothuriidae</taxon>
        <taxon>Holothuria</taxon>
    </lineage>
</organism>
<dbReference type="AlphaFoldDB" id="A0A9Q1BPA9"/>
<proteinExistence type="predicted"/>
<sequence length="95" mass="10702">MHACVYRTVLSYRNQKMADAESVVDSGGTSSSSSSECRCNSNSEGSHCDTDDFDLRKSGWLMKRSVYSKKWKKKWFSLNGTELVYGEDAEVISLE</sequence>
<reference evidence="3" key="1">
    <citation type="submission" date="2021-10" db="EMBL/GenBank/DDBJ databases">
        <title>Tropical sea cucumber genome reveals ecological adaptation and Cuvierian tubules defense mechanism.</title>
        <authorList>
            <person name="Chen T."/>
        </authorList>
    </citation>
    <scope>NUCLEOTIDE SEQUENCE</scope>
    <source>
        <strain evidence="3">Nanhai2018</strain>
        <tissue evidence="3">Muscle</tissue>
    </source>
</reference>
<dbReference type="Gene3D" id="2.30.29.30">
    <property type="entry name" value="Pleckstrin-homology domain (PH domain)/Phosphotyrosine-binding domain (PTB)"/>
    <property type="match status" value="1"/>
</dbReference>
<gene>
    <name evidence="3" type="ORF">HOLleu_26959</name>
</gene>
<protein>
    <recommendedName>
        <fullName evidence="2">PH domain-containing protein</fullName>
    </recommendedName>
</protein>
<dbReference type="PROSITE" id="PS50003">
    <property type="entry name" value="PH_DOMAIN"/>
    <property type="match status" value="1"/>
</dbReference>
<accession>A0A9Q1BPA9</accession>
<evidence type="ECO:0000313" key="3">
    <source>
        <dbReference type="EMBL" id="KAJ8030513.1"/>
    </source>
</evidence>
<evidence type="ECO:0000259" key="2">
    <source>
        <dbReference type="PROSITE" id="PS50003"/>
    </source>
</evidence>
<dbReference type="SUPFAM" id="SSF50729">
    <property type="entry name" value="PH domain-like"/>
    <property type="match status" value="1"/>
</dbReference>
<dbReference type="InterPro" id="IPR011993">
    <property type="entry name" value="PH-like_dom_sf"/>
</dbReference>
<name>A0A9Q1BPA9_HOLLE</name>
<evidence type="ECO:0000256" key="1">
    <source>
        <dbReference type="SAM" id="MobiDB-lite"/>
    </source>
</evidence>
<feature type="compositionally biased region" description="Low complexity" evidence="1">
    <location>
        <begin position="23"/>
        <end position="45"/>
    </location>
</feature>
<feature type="domain" description="PH" evidence="2">
    <location>
        <begin position="54"/>
        <end position="95"/>
    </location>
</feature>
<feature type="region of interest" description="Disordered" evidence="1">
    <location>
        <begin position="23"/>
        <end position="50"/>
    </location>
</feature>
<keyword evidence="4" id="KW-1185">Reference proteome</keyword>
<comment type="caution">
    <text evidence="3">The sequence shown here is derived from an EMBL/GenBank/DDBJ whole genome shotgun (WGS) entry which is preliminary data.</text>
</comment>
<evidence type="ECO:0000313" key="4">
    <source>
        <dbReference type="Proteomes" id="UP001152320"/>
    </source>
</evidence>
<dbReference type="Proteomes" id="UP001152320">
    <property type="component" value="Chromosome 13"/>
</dbReference>
<dbReference type="EMBL" id="JAIZAY010000013">
    <property type="protein sequence ID" value="KAJ8030513.1"/>
    <property type="molecule type" value="Genomic_DNA"/>
</dbReference>